<dbReference type="PhylomeDB" id="A0A068V717"/>
<evidence type="ECO:0000256" key="1">
    <source>
        <dbReference type="SAM" id="SignalP"/>
    </source>
</evidence>
<reference evidence="3" key="1">
    <citation type="journal article" date="2014" name="Science">
        <title>The coffee genome provides insight into the convergent evolution of caffeine biosynthesis.</title>
        <authorList>
            <person name="Denoeud F."/>
            <person name="Carretero-Paulet L."/>
            <person name="Dereeper A."/>
            <person name="Droc G."/>
            <person name="Guyot R."/>
            <person name="Pietrella M."/>
            <person name="Zheng C."/>
            <person name="Alberti A."/>
            <person name="Anthony F."/>
            <person name="Aprea G."/>
            <person name="Aury J.M."/>
            <person name="Bento P."/>
            <person name="Bernard M."/>
            <person name="Bocs S."/>
            <person name="Campa C."/>
            <person name="Cenci A."/>
            <person name="Combes M.C."/>
            <person name="Crouzillat D."/>
            <person name="Da Silva C."/>
            <person name="Daddiego L."/>
            <person name="De Bellis F."/>
            <person name="Dussert S."/>
            <person name="Garsmeur O."/>
            <person name="Gayraud T."/>
            <person name="Guignon V."/>
            <person name="Jahn K."/>
            <person name="Jamilloux V."/>
            <person name="Joet T."/>
            <person name="Labadie K."/>
            <person name="Lan T."/>
            <person name="Leclercq J."/>
            <person name="Lepelley M."/>
            <person name="Leroy T."/>
            <person name="Li L.T."/>
            <person name="Librado P."/>
            <person name="Lopez L."/>
            <person name="Munoz A."/>
            <person name="Noel B."/>
            <person name="Pallavicini A."/>
            <person name="Perrotta G."/>
            <person name="Poncet V."/>
            <person name="Pot D."/>
            <person name="Priyono X."/>
            <person name="Rigoreau M."/>
            <person name="Rouard M."/>
            <person name="Rozas J."/>
            <person name="Tranchant-Dubreuil C."/>
            <person name="VanBuren R."/>
            <person name="Zhang Q."/>
            <person name="Andrade A.C."/>
            <person name="Argout X."/>
            <person name="Bertrand B."/>
            <person name="de Kochko A."/>
            <person name="Graziosi G."/>
            <person name="Henry R.J."/>
            <person name="Jayarama X."/>
            <person name="Ming R."/>
            <person name="Nagai C."/>
            <person name="Rounsley S."/>
            <person name="Sankoff D."/>
            <person name="Giuliano G."/>
            <person name="Albert V.A."/>
            <person name="Wincker P."/>
            <person name="Lashermes P."/>
        </authorList>
    </citation>
    <scope>NUCLEOTIDE SEQUENCE [LARGE SCALE GENOMIC DNA]</scope>
    <source>
        <strain evidence="3">cv. DH200-94</strain>
    </source>
</reference>
<evidence type="ECO:0000313" key="3">
    <source>
        <dbReference type="Proteomes" id="UP000295252"/>
    </source>
</evidence>
<protein>
    <recommendedName>
        <fullName evidence="4">Beta-galactosidase</fullName>
    </recommendedName>
</protein>
<dbReference type="Gene3D" id="3.20.20.80">
    <property type="entry name" value="Glycosidases"/>
    <property type="match status" value="1"/>
</dbReference>
<dbReference type="EMBL" id="HG739211">
    <property type="protein sequence ID" value="CDP16471.1"/>
    <property type="molecule type" value="Genomic_DNA"/>
</dbReference>
<dbReference type="AlphaFoldDB" id="A0A068V717"/>
<dbReference type="Gramene" id="CDP16471">
    <property type="protein sequence ID" value="CDP16471"/>
    <property type="gene ID" value="GSCOC_T00018404001"/>
</dbReference>
<keyword evidence="3" id="KW-1185">Reference proteome</keyword>
<evidence type="ECO:0000313" key="2">
    <source>
        <dbReference type="EMBL" id="CDP16471.1"/>
    </source>
</evidence>
<sequence length="64" mass="6994">MRGTTTMVLFLFIIVFLSTALASFTANVTLDHCALVIDGKRKVLISDAIHYPRSTSQGRTALLP</sequence>
<feature type="chain" id="PRO_5001655597" description="Beta-galactosidase" evidence="1">
    <location>
        <begin position="23"/>
        <end position="64"/>
    </location>
</feature>
<accession>A0A068V717</accession>
<dbReference type="STRING" id="49390.A0A068V717"/>
<gene>
    <name evidence="2" type="ORF">GSCOC_T00018404001</name>
</gene>
<keyword evidence="1" id="KW-0732">Signal</keyword>
<evidence type="ECO:0008006" key="4">
    <source>
        <dbReference type="Google" id="ProtNLM"/>
    </source>
</evidence>
<feature type="signal peptide" evidence="1">
    <location>
        <begin position="1"/>
        <end position="22"/>
    </location>
</feature>
<name>A0A068V717_COFCA</name>
<organism evidence="2 3">
    <name type="scientific">Coffea canephora</name>
    <name type="common">Robusta coffee</name>
    <dbReference type="NCBI Taxonomy" id="49390"/>
    <lineage>
        <taxon>Eukaryota</taxon>
        <taxon>Viridiplantae</taxon>
        <taxon>Streptophyta</taxon>
        <taxon>Embryophyta</taxon>
        <taxon>Tracheophyta</taxon>
        <taxon>Spermatophyta</taxon>
        <taxon>Magnoliopsida</taxon>
        <taxon>eudicotyledons</taxon>
        <taxon>Gunneridae</taxon>
        <taxon>Pentapetalae</taxon>
        <taxon>asterids</taxon>
        <taxon>lamiids</taxon>
        <taxon>Gentianales</taxon>
        <taxon>Rubiaceae</taxon>
        <taxon>Ixoroideae</taxon>
        <taxon>Gardenieae complex</taxon>
        <taxon>Bertiereae - Coffeeae clade</taxon>
        <taxon>Coffeeae</taxon>
        <taxon>Coffea</taxon>
    </lineage>
</organism>
<dbReference type="InParanoid" id="A0A068V717"/>
<dbReference type="Proteomes" id="UP000295252">
    <property type="component" value="Chromosome VII"/>
</dbReference>
<proteinExistence type="predicted"/>